<name>E6S8L7_INTC7</name>
<dbReference type="KEGG" id="ica:Intca_0438"/>
<evidence type="ECO:0000256" key="2">
    <source>
        <dbReference type="ARBA" id="ARBA00004236"/>
    </source>
</evidence>
<dbReference type="eggNOG" id="COG0745">
    <property type="taxonomic scope" value="Bacteria"/>
</dbReference>
<evidence type="ECO:0000259" key="14">
    <source>
        <dbReference type="PROSITE" id="PS50921"/>
    </source>
</evidence>
<evidence type="ECO:0000259" key="13">
    <source>
        <dbReference type="PROSITE" id="PS50113"/>
    </source>
</evidence>
<feature type="region of interest" description="Disordered" evidence="9">
    <location>
        <begin position="594"/>
        <end position="616"/>
    </location>
</feature>
<dbReference type="FunFam" id="1.10.287.130:FF:000045">
    <property type="entry name" value="Two-component system sensor histidine kinase/response regulator"/>
    <property type="match status" value="1"/>
</dbReference>
<comment type="subcellular location">
    <subcellularLocation>
        <location evidence="2">Cell membrane</location>
    </subcellularLocation>
</comment>
<reference evidence="15 16" key="1">
    <citation type="journal article" date="2010" name="Stand. Genomic Sci.">
        <title>Complete genome sequence of Intrasporangium calvum type strain (7 KIP).</title>
        <authorList>
            <person name="Del Rio T.G."/>
            <person name="Chertkov O."/>
            <person name="Yasawong M."/>
            <person name="Lucas S."/>
            <person name="Deshpande S."/>
            <person name="Cheng J.F."/>
            <person name="Detter C."/>
            <person name="Tapia R."/>
            <person name="Han C."/>
            <person name="Goodwin L."/>
            <person name="Pitluck S."/>
            <person name="Liolios K."/>
            <person name="Ivanova N."/>
            <person name="Mavromatis K."/>
            <person name="Pati A."/>
            <person name="Chen A."/>
            <person name="Palaniappan K."/>
            <person name="Land M."/>
            <person name="Hauser L."/>
            <person name="Chang Y.J."/>
            <person name="Jeffries C.D."/>
            <person name="Rohde M."/>
            <person name="Pukall R."/>
            <person name="Sikorski J."/>
            <person name="Goker M."/>
            <person name="Woyke T."/>
            <person name="Bristow J."/>
            <person name="Eisen J.A."/>
            <person name="Markowitz V."/>
            <person name="Hugenholtz P."/>
            <person name="Kyrpides N.C."/>
            <person name="Klenk H.P."/>
            <person name="Lapidus A."/>
        </authorList>
    </citation>
    <scope>NUCLEOTIDE SEQUENCE [LARGE SCALE GENOMIC DNA]</scope>
    <source>
        <strain evidence="16">ATCC 23552 / DSM 43043 / JCM 3097 / NBRC 12989 / 7 KIP</strain>
    </source>
</reference>
<dbReference type="InterPro" id="IPR000700">
    <property type="entry name" value="PAS-assoc_C"/>
</dbReference>
<dbReference type="Gene3D" id="3.40.50.2300">
    <property type="match status" value="1"/>
</dbReference>
<dbReference type="NCBIfam" id="TIGR00229">
    <property type="entry name" value="sensory_box"/>
    <property type="match status" value="2"/>
</dbReference>
<dbReference type="RefSeq" id="WP_013491307.1">
    <property type="nucleotide sequence ID" value="NC_014830.1"/>
</dbReference>
<feature type="domain" description="PAC" evidence="13">
    <location>
        <begin position="836"/>
        <end position="888"/>
    </location>
</feature>
<dbReference type="CDD" id="cd16922">
    <property type="entry name" value="HATPase_EvgS-ArcB-TorS-like"/>
    <property type="match status" value="1"/>
</dbReference>
<dbReference type="SUPFAM" id="SSF47384">
    <property type="entry name" value="Homodimeric domain of signal transducing histidine kinase"/>
    <property type="match status" value="1"/>
</dbReference>
<feature type="domain" description="PAS" evidence="12">
    <location>
        <begin position="746"/>
        <end position="787"/>
    </location>
</feature>
<dbReference type="OrthoDB" id="319881at2"/>
<dbReference type="PROSITE" id="PS50110">
    <property type="entry name" value="RESPONSE_REGULATORY"/>
    <property type="match status" value="1"/>
</dbReference>
<dbReference type="SMART" id="SM00387">
    <property type="entry name" value="HATPase_c"/>
    <property type="match status" value="1"/>
</dbReference>
<dbReference type="Pfam" id="PF08448">
    <property type="entry name" value="PAS_4"/>
    <property type="match status" value="2"/>
</dbReference>
<evidence type="ECO:0000259" key="10">
    <source>
        <dbReference type="PROSITE" id="PS50109"/>
    </source>
</evidence>
<dbReference type="SMART" id="SM01012">
    <property type="entry name" value="ANTAR"/>
    <property type="match status" value="1"/>
</dbReference>
<dbReference type="eggNOG" id="COG2202">
    <property type="taxonomic scope" value="Bacteria"/>
</dbReference>
<dbReference type="SMART" id="SM00448">
    <property type="entry name" value="REC"/>
    <property type="match status" value="1"/>
</dbReference>
<dbReference type="HOGENOM" id="CLU_000445_82_0_11"/>
<evidence type="ECO:0000256" key="6">
    <source>
        <dbReference type="ARBA" id="ARBA00022777"/>
    </source>
</evidence>
<dbReference type="PROSITE" id="PS50109">
    <property type="entry name" value="HIS_KIN"/>
    <property type="match status" value="1"/>
</dbReference>
<dbReference type="Gene3D" id="1.10.10.10">
    <property type="entry name" value="Winged helix-like DNA-binding domain superfamily/Winged helix DNA-binding domain"/>
    <property type="match status" value="1"/>
</dbReference>
<dbReference type="Pfam" id="PF00072">
    <property type="entry name" value="Response_reg"/>
    <property type="match status" value="1"/>
</dbReference>
<dbReference type="PRINTS" id="PR00344">
    <property type="entry name" value="BCTRLSENSOR"/>
</dbReference>
<dbReference type="PANTHER" id="PTHR43547:SF2">
    <property type="entry name" value="HYBRID SIGNAL TRANSDUCTION HISTIDINE KINASE C"/>
    <property type="match status" value="1"/>
</dbReference>
<dbReference type="Proteomes" id="UP000008914">
    <property type="component" value="Chromosome"/>
</dbReference>
<dbReference type="InterPro" id="IPR011006">
    <property type="entry name" value="CheY-like_superfamily"/>
</dbReference>
<dbReference type="Pfam" id="PF03861">
    <property type="entry name" value="ANTAR"/>
    <property type="match status" value="1"/>
</dbReference>
<dbReference type="InterPro" id="IPR005467">
    <property type="entry name" value="His_kinase_dom"/>
</dbReference>
<dbReference type="InterPro" id="IPR003661">
    <property type="entry name" value="HisK_dim/P_dom"/>
</dbReference>
<evidence type="ECO:0000256" key="5">
    <source>
        <dbReference type="ARBA" id="ARBA00022679"/>
    </source>
</evidence>
<keyword evidence="16" id="KW-1185">Reference proteome</keyword>
<evidence type="ECO:0000256" key="3">
    <source>
        <dbReference type="ARBA" id="ARBA00012438"/>
    </source>
</evidence>
<dbReference type="STRING" id="710696.Intca_0438"/>
<dbReference type="PANTHER" id="PTHR43547">
    <property type="entry name" value="TWO-COMPONENT HISTIDINE KINASE"/>
    <property type="match status" value="1"/>
</dbReference>
<evidence type="ECO:0000256" key="4">
    <source>
        <dbReference type="ARBA" id="ARBA00022553"/>
    </source>
</evidence>
<dbReference type="EC" id="2.7.13.3" evidence="3"/>
<dbReference type="GO" id="GO:0000155">
    <property type="term" value="F:phosphorelay sensor kinase activity"/>
    <property type="evidence" value="ECO:0007669"/>
    <property type="project" value="InterPro"/>
</dbReference>
<dbReference type="Pfam" id="PF02518">
    <property type="entry name" value="HATPase_c"/>
    <property type="match status" value="1"/>
</dbReference>
<evidence type="ECO:0000313" key="15">
    <source>
        <dbReference type="EMBL" id="ADU46986.1"/>
    </source>
</evidence>
<dbReference type="GO" id="GO:0003723">
    <property type="term" value="F:RNA binding"/>
    <property type="evidence" value="ECO:0007669"/>
    <property type="project" value="InterPro"/>
</dbReference>
<evidence type="ECO:0000256" key="8">
    <source>
        <dbReference type="PROSITE-ProRule" id="PRU00169"/>
    </source>
</evidence>
<dbReference type="InterPro" id="IPR036097">
    <property type="entry name" value="HisK_dim/P_sf"/>
</dbReference>
<dbReference type="InterPro" id="IPR004358">
    <property type="entry name" value="Sig_transdc_His_kin-like_C"/>
</dbReference>
<keyword evidence="5" id="KW-0808">Transferase</keyword>
<gene>
    <name evidence="15" type="ordered locus">Intca_0438</name>
</gene>
<evidence type="ECO:0000256" key="9">
    <source>
        <dbReference type="SAM" id="MobiDB-lite"/>
    </source>
</evidence>
<keyword evidence="7" id="KW-0902">Two-component regulatory system</keyword>
<dbReference type="InterPro" id="IPR001789">
    <property type="entry name" value="Sig_transdc_resp-reg_receiver"/>
</dbReference>
<keyword evidence="6 15" id="KW-0418">Kinase</keyword>
<dbReference type="PROSITE" id="PS50113">
    <property type="entry name" value="PAC"/>
    <property type="match status" value="1"/>
</dbReference>
<dbReference type="eggNOG" id="COG5002">
    <property type="taxonomic scope" value="Bacteria"/>
</dbReference>
<sequence>MTAAPRVPGREIAPDHPGELGARFATIDWSHTPLGPISEWPTELRGAVSICLTSRFPMLVWWGPQYVMIYNDGYRPMLGRLKHPAALGSAGKEVWPEIWATIGPMLDRVMETGVATWSRDQKLILERNGYPEECYFTFSYSPITSEAGEVGGVFTAVTETTDHVLSERRLGTLGVLARRLGEATDAEHVRRLAAEVLLSNPQDHPVVAMVDAAALPDDPRDLDVPEELRADVLAAATQAATLQHQVHHDLPSPVHLHDSGLSVAGLHALPIALPGDEELSEVLVVGRSSQRTWEPALATYLALCVTHLGTALSAIRTLDTERQRAETLEVLDAAKSSFFTNVSHELRTPLTLIAGPVAEALGDPGLTPEQRERLDLVQRNTVRLTRMVDAMLDFGRMAANKLQPLPEPLDVALQTRTMADSFTQAFDRAGLDFVVDCDHAPRTAHLDRDMYERVVLNLLSNALKYTPAGSVRLRLECSADGFAVSVADTGIGIRRRDLARIFERFEQLPRRGRARFQGGAGIGLAMVKQLTELMGGSVDVESTLGRGSTFTIRLPWGTPPVESAEPADGRSITPRNADAFLAEAEGWYEPYAAEPAPRTSRPPAVAGSPAGSVPDGAAARPRLLVAEDNRDMRTYLRGALESDYDVEMVPDGTTALQRAVASRPDIVLADAMMPGLDGFALTRAIRMNAAVRDVPVIILSARAAESDTTEGLTSGADDYVSKPFSVGDLKARLASNLERSRARLRDAAWRRAVMESFQDALLITDAEGEVVEVNDAFTQLLGFSADDGPFSVPHPWWPAVQTPTGVAEVDAVDVPPTDRANVEQLLAQALQGATITGRECRLVTKDHRDVWVRLSTREVESVGGQPNYVVMSLQDVTREHAARARRQAAAALSAEFGRAEDLEQVLEAAVTGFADLFDGDSTVRALAGPEEHVFTAAGPVRRADLDDTLWELLTAIEPEVPAPSDRVPGLLISPQNHPSSECRVWVQFRRPRRVATDERIVGDLLGQAFALAVDRVVAATAFADRESHLSRAIESHRMIGQAIGILIERHRVTPAEAFTRLKQASQARNIKLREIASRVIETGAEPDEAD</sequence>
<evidence type="ECO:0000256" key="7">
    <source>
        <dbReference type="ARBA" id="ARBA00023012"/>
    </source>
</evidence>
<dbReference type="eggNOG" id="COG3707">
    <property type="taxonomic scope" value="Bacteria"/>
</dbReference>
<evidence type="ECO:0000259" key="12">
    <source>
        <dbReference type="PROSITE" id="PS50112"/>
    </source>
</evidence>
<comment type="catalytic activity">
    <reaction evidence="1">
        <text>ATP + protein L-histidine = ADP + protein N-phospho-L-histidine.</text>
        <dbReference type="EC" id="2.7.13.3"/>
    </reaction>
</comment>
<dbReference type="FunFam" id="3.30.565.10:FF:000006">
    <property type="entry name" value="Sensor histidine kinase WalK"/>
    <property type="match status" value="1"/>
</dbReference>
<evidence type="ECO:0000256" key="1">
    <source>
        <dbReference type="ARBA" id="ARBA00000085"/>
    </source>
</evidence>
<dbReference type="GO" id="GO:0005886">
    <property type="term" value="C:plasma membrane"/>
    <property type="evidence" value="ECO:0007669"/>
    <property type="project" value="UniProtKB-SubCell"/>
</dbReference>
<dbReference type="Gene3D" id="3.30.565.10">
    <property type="entry name" value="Histidine kinase-like ATPase, C-terminal domain"/>
    <property type="match status" value="1"/>
</dbReference>
<dbReference type="SUPFAM" id="SSF52172">
    <property type="entry name" value="CheY-like"/>
    <property type="match status" value="2"/>
</dbReference>
<proteinExistence type="predicted"/>
<dbReference type="AlphaFoldDB" id="E6S8L7"/>
<protein>
    <recommendedName>
        <fullName evidence="3">histidine kinase</fullName>
        <ecNumber evidence="3">2.7.13.3</ecNumber>
    </recommendedName>
</protein>
<evidence type="ECO:0000313" key="16">
    <source>
        <dbReference type="Proteomes" id="UP000008914"/>
    </source>
</evidence>
<keyword evidence="4 8" id="KW-0597">Phosphoprotein</keyword>
<dbReference type="EMBL" id="CP002343">
    <property type="protein sequence ID" value="ADU46986.1"/>
    <property type="molecule type" value="Genomic_DNA"/>
</dbReference>
<dbReference type="PROSITE" id="PS50921">
    <property type="entry name" value="ANTAR"/>
    <property type="match status" value="1"/>
</dbReference>
<dbReference type="CDD" id="cd00082">
    <property type="entry name" value="HisKA"/>
    <property type="match status" value="1"/>
</dbReference>
<dbReference type="InterPro" id="IPR005561">
    <property type="entry name" value="ANTAR"/>
</dbReference>
<dbReference type="Gene3D" id="3.30.450.20">
    <property type="entry name" value="PAS domain"/>
    <property type="match status" value="2"/>
</dbReference>
<dbReference type="SMART" id="SM00388">
    <property type="entry name" value="HisKA"/>
    <property type="match status" value="1"/>
</dbReference>
<dbReference type="CDD" id="cd00130">
    <property type="entry name" value="PAS"/>
    <property type="match status" value="1"/>
</dbReference>
<organism evidence="15 16">
    <name type="scientific">Intrasporangium calvum (strain ATCC 23552 / DSM 43043 / JCM 3097 / NBRC 12989 / NCIMB 10167 / NRRL B-3866 / 7 KIP)</name>
    <dbReference type="NCBI Taxonomy" id="710696"/>
    <lineage>
        <taxon>Bacteria</taxon>
        <taxon>Bacillati</taxon>
        <taxon>Actinomycetota</taxon>
        <taxon>Actinomycetes</taxon>
        <taxon>Micrococcales</taxon>
        <taxon>Intrasporangiaceae</taxon>
        <taxon>Intrasporangium</taxon>
    </lineage>
</organism>
<dbReference type="InterPro" id="IPR036890">
    <property type="entry name" value="HATPase_C_sf"/>
</dbReference>
<dbReference type="SUPFAM" id="SSF55785">
    <property type="entry name" value="PYP-like sensor domain (PAS domain)"/>
    <property type="match status" value="1"/>
</dbReference>
<dbReference type="InterPro" id="IPR036388">
    <property type="entry name" value="WH-like_DNA-bd_sf"/>
</dbReference>
<feature type="domain" description="Response regulatory" evidence="11">
    <location>
        <begin position="622"/>
        <end position="737"/>
    </location>
</feature>
<dbReference type="CDD" id="cd17574">
    <property type="entry name" value="REC_OmpR"/>
    <property type="match status" value="1"/>
</dbReference>
<accession>E6S8L7</accession>
<dbReference type="Gene3D" id="1.10.287.130">
    <property type="match status" value="1"/>
</dbReference>
<evidence type="ECO:0000259" key="11">
    <source>
        <dbReference type="PROSITE" id="PS50110"/>
    </source>
</evidence>
<dbReference type="SUPFAM" id="SSF55874">
    <property type="entry name" value="ATPase domain of HSP90 chaperone/DNA topoisomerase II/histidine kinase"/>
    <property type="match status" value="1"/>
</dbReference>
<feature type="domain" description="Histidine kinase" evidence="10">
    <location>
        <begin position="341"/>
        <end position="558"/>
    </location>
</feature>
<dbReference type="InterPro" id="IPR003594">
    <property type="entry name" value="HATPase_dom"/>
</dbReference>
<feature type="modified residue" description="4-aspartylphosphate" evidence="8">
    <location>
        <position position="670"/>
    </location>
</feature>
<dbReference type="InterPro" id="IPR013656">
    <property type="entry name" value="PAS_4"/>
</dbReference>
<dbReference type="InterPro" id="IPR035965">
    <property type="entry name" value="PAS-like_dom_sf"/>
</dbReference>
<dbReference type="InterPro" id="IPR000014">
    <property type="entry name" value="PAS"/>
</dbReference>
<dbReference type="PROSITE" id="PS50112">
    <property type="entry name" value="PAS"/>
    <property type="match status" value="1"/>
</dbReference>
<dbReference type="Pfam" id="PF00512">
    <property type="entry name" value="HisKA"/>
    <property type="match status" value="1"/>
</dbReference>
<feature type="domain" description="ANTAR" evidence="14">
    <location>
        <begin position="1019"/>
        <end position="1080"/>
    </location>
</feature>